<accession>A0A5B7G613</accession>
<comment type="caution">
    <text evidence="2">The sequence shown here is derived from an EMBL/GenBank/DDBJ whole genome shotgun (WGS) entry which is preliminary data.</text>
</comment>
<organism evidence="2 3">
    <name type="scientific">Portunus trituberculatus</name>
    <name type="common">Swimming crab</name>
    <name type="synonym">Neptunus trituberculatus</name>
    <dbReference type="NCBI Taxonomy" id="210409"/>
    <lineage>
        <taxon>Eukaryota</taxon>
        <taxon>Metazoa</taxon>
        <taxon>Ecdysozoa</taxon>
        <taxon>Arthropoda</taxon>
        <taxon>Crustacea</taxon>
        <taxon>Multicrustacea</taxon>
        <taxon>Malacostraca</taxon>
        <taxon>Eumalacostraca</taxon>
        <taxon>Eucarida</taxon>
        <taxon>Decapoda</taxon>
        <taxon>Pleocyemata</taxon>
        <taxon>Brachyura</taxon>
        <taxon>Eubrachyura</taxon>
        <taxon>Portunoidea</taxon>
        <taxon>Portunidae</taxon>
        <taxon>Portuninae</taxon>
        <taxon>Portunus</taxon>
    </lineage>
</organism>
<evidence type="ECO:0000313" key="2">
    <source>
        <dbReference type="EMBL" id="MPC52906.1"/>
    </source>
</evidence>
<protein>
    <submittedName>
        <fullName evidence="2">Uncharacterized protein</fullName>
    </submittedName>
</protein>
<dbReference type="EMBL" id="VSRR010011240">
    <property type="protein sequence ID" value="MPC52906.1"/>
    <property type="molecule type" value="Genomic_DNA"/>
</dbReference>
<evidence type="ECO:0000256" key="1">
    <source>
        <dbReference type="SAM" id="MobiDB-lite"/>
    </source>
</evidence>
<keyword evidence="3" id="KW-1185">Reference proteome</keyword>
<gene>
    <name evidence="2" type="ORF">E2C01_046786</name>
</gene>
<feature type="region of interest" description="Disordered" evidence="1">
    <location>
        <begin position="67"/>
        <end position="100"/>
    </location>
</feature>
<proteinExistence type="predicted"/>
<feature type="compositionally biased region" description="Polar residues" evidence="1">
    <location>
        <begin position="67"/>
        <end position="78"/>
    </location>
</feature>
<dbReference type="OrthoDB" id="10608996at2759"/>
<dbReference type="AlphaFoldDB" id="A0A5B7G613"/>
<sequence length="159" mass="18161">MWEPRLTHLDRHTPAPAPSRISSLQLLYPTILYYEAVEQASEDRRLLREQNATIQQLVSQVLVPLSNDATDGDATTPQLAPRRHVSRPHAQPPHKLSPDSSLREFKVWRSTWSYYEELLQLHDQPVRTQLAHLRSCLTPEMRGTLAHAVGIAEDSNTSR</sequence>
<reference evidence="2 3" key="1">
    <citation type="submission" date="2019-05" db="EMBL/GenBank/DDBJ databases">
        <title>Another draft genome of Portunus trituberculatus and its Hox gene families provides insights of decapod evolution.</title>
        <authorList>
            <person name="Jeong J.-H."/>
            <person name="Song I."/>
            <person name="Kim S."/>
            <person name="Choi T."/>
            <person name="Kim D."/>
            <person name="Ryu S."/>
            <person name="Kim W."/>
        </authorList>
    </citation>
    <scope>NUCLEOTIDE SEQUENCE [LARGE SCALE GENOMIC DNA]</scope>
    <source>
        <tissue evidence="2">Muscle</tissue>
    </source>
</reference>
<evidence type="ECO:0000313" key="3">
    <source>
        <dbReference type="Proteomes" id="UP000324222"/>
    </source>
</evidence>
<dbReference type="Proteomes" id="UP000324222">
    <property type="component" value="Unassembled WGS sequence"/>
</dbReference>
<name>A0A5B7G613_PORTR</name>